<evidence type="ECO:0000256" key="3">
    <source>
        <dbReference type="ARBA" id="ARBA00005142"/>
    </source>
</evidence>
<dbReference type="InterPro" id="IPR036157">
    <property type="entry name" value="dUTPase-like_sf"/>
</dbReference>
<feature type="compositionally biased region" description="Low complexity" evidence="11">
    <location>
        <begin position="41"/>
        <end position="56"/>
    </location>
</feature>
<comment type="function">
    <text evidence="2">This enzyme is involved in nucleotide metabolism: it produces dUMP, the immediate precursor of thymidine nucleotides and it decreases the intracellular concentration of dUTP so that uracil cannot be incorporated into DNA.</text>
</comment>
<evidence type="ECO:0000256" key="2">
    <source>
        <dbReference type="ARBA" id="ARBA00003495"/>
    </source>
</evidence>
<feature type="domain" description="dUTPase-like" evidence="12">
    <location>
        <begin position="102"/>
        <end position="229"/>
    </location>
</feature>
<dbReference type="STRING" id="357750.A0A2S6CFL4"/>
<dbReference type="PANTHER" id="PTHR11241">
    <property type="entry name" value="DEOXYURIDINE 5'-TRIPHOSPHATE NUCLEOTIDOHYDROLASE"/>
    <property type="match status" value="1"/>
</dbReference>
<feature type="compositionally biased region" description="Polar residues" evidence="11">
    <location>
        <begin position="331"/>
        <end position="353"/>
    </location>
</feature>
<comment type="catalytic activity">
    <reaction evidence="10">
        <text>dUTP + H2O = dUMP + diphosphate + H(+)</text>
        <dbReference type="Rhea" id="RHEA:10248"/>
        <dbReference type="ChEBI" id="CHEBI:15377"/>
        <dbReference type="ChEBI" id="CHEBI:15378"/>
        <dbReference type="ChEBI" id="CHEBI:33019"/>
        <dbReference type="ChEBI" id="CHEBI:61555"/>
        <dbReference type="ChEBI" id="CHEBI:246422"/>
        <dbReference type="EC" id="3.6.1.23"/>
    </reaction>
</comment>
<proteinExistence type="inferred from homology"/>
<dbReference type="Gene3D" id="2.70.40.10">
    <property type="match status" value="1"/>
</dbReference>
<evidence type="ECO:0000256" key="4">
    <source>
        <dbReference type="ARBA" id="ARBA00006581"/>
    </source>
</evidence>
<feature type="region of interest" description="Disordered" evidence="11">
    <location>
        <begin position="583"/>
        <end position="602"/>
    </location>
</feature>
<feature type="compositionally biased region" description="Basic and acidic residues" evidence="11">
    <location>
        <begin position="382"/>
        <end position="393"/>
    </location>
</feature>
<dbReference type="InterPro" id="IPR008181">
    <property type="entry name" value="dUTPase"/>
</dbReference>
<gene>
    <name evidence="13" type="ORF">CBER1_05615</name>
</gene>
<comment type="caution">
    <text evidence="13">The sequence shown here is derived from an EMBL/GenBank/DDBJ whole genome shotgun (WGS) entry which is preliminary data.</text>
</comment>
<evidence type="ECO:0000313" key="14">
    <source>
        <dbReference type="Proteomes" id="UP000237631"/>
    </source>
</evidence>
<feature type="compositionally biased region" description="Basic and acidic residues" evidence="11">
    <location>
        <begin position="267"/>
        <end position="276"/>
    </location>
</feature>
<dbReference type="SUPFAM" id="SSF51283">
    <property type="entry name" value="dUTPase-like"/>
    <property type="match status" value="1"/>
</dbReference>
<dbReference type="GO" id="GO:0046081">
    <property type="term" value="P:dUTP catabolic process"/>
    <property type="evidence" value="ECO:0007669"/>
    <property type="project" value="InterPro"/>
</dbReference>
<organism evidence="13 14">
    <name type="scientific">Cercospora berteroae</name>
    <dbReference type="NCBI Taxonomy" id="357750"/>
    <lineage>
        <taxon>Eukaryota</taxon>
        <taxon>Fungi</taxon>
        <taxon>Dikarya</taxon>
        <taxon>Ascomycota</taxon>
        <taxon>Pezizomycotina</taxon>
        <taxon>Dothideomycetes</taxon>
        <taxon>Dothideomycetidae</taxon>
        <taxon>Mycosphaerellales</taxon>
        <taxon>Mycosphaerellaceae</taxon>
        <taxon>Cercospora</taxon>
    </lineage>
</organism>
<dbReference type="InterPro" id="IPR029054">
    <property type="entry name" value="dUTPase-like"/>
</dbReference>
<dbReference type="InterPro" id="IPR033704">
    <property type="entry name" value="dUTPase_trimeric"/>
</dbReference>
<comment type="cofactor">
    <cofactor evidence="1">
        <name>Mg(2+)</name>
        <dbReference type="ChEBI" id="CHEBI:18420"/>
    </cofactor>
</comment>
<comment type="subunit">
    <text evidence="5">Homotrimer.</text>
</comment>
<feature type="region of interest" description="Disordered" evidence="11">
    <location>
        <begin position="265"/>
        <end position="445"/>
    </location>
</feature>
<dbReference type="NCBIfam" id="NF001862">
    <property type="entry name" value="PRK00601.1"/>
    <property type="match status" value="1"/>
</dbReference>
<dbReference type="FunFam" id="2.70.40.10:FF:000004">
    <property type="entry name" value="Deoxyuridine triphosphatase"/>
    <property type="match status" value="1"/>
</dbReference>
<sequence length="602" mass="63979">MADQTPAHHDAPSLPGSPLPKRTKYTEPAANLSVASILNDQQATPTPQTAQLPNPLSEMSGTINATAGGPPQLSNPSAATLPPMSFEPPPPALQVRLLSETAKPPTRGSAFAAGYDLYASKEAVIPAKGKVLVDTDISIAVPVNTYGRVAPRSGLASKHSIDVGAGVIDADYRGPVKVLLFNFGEEDFKVAVHERVAQLIVERIYTPDVVVVQELEATVRGAGGFGSTGGFGGTLPPLESSTLPQLIKSQYLSIGQCARCFHSSRRRAAEEQRPEDGSPAIKDSATRTEKNVPAVQPPSTKRARAQRISSELEMLNKSPPPGSPTTFPTSEQNQHSDPTRPNISAGFTETPTSMGGGGQRMGENVSAGREGVNAQGVGRIAGTDERVRNEHPRPQATRATDQVQDPASGGASVLEASTPGPLSRTVGNQTNTQRSEEEALDERQETRLREHLAGARPHGLPFRPHKADTKGLLLQGRGAVTPTTSHPEATVLDRYKLVTAPSRDHSQPSGRSKFTLEEEDRKVLAAKLIAGKYDDQGILAGKQVYKQAILNELAKKTMINDTYLKQDGERLLKKVQSLLPAAQPARAASAQKARPAPTKASA</sequence>
<keyword evidence="8" id="KW-0460">Magnesium</keyword>
<evidence type="ECO:0000256" key="10">
    <source>
        <dbReference type="ARBA" id="ARBA00047686"/>
    </source>
</evidence>
<dbReference type="GO" id="GO:0006226">
    <property type="term" value="P:dUMP biosynthetic process"/>
    <property type="evidence" value="ECO:0007669"/>
    <property type="project" value="UniProtKB-UniPathway"/>
</dbReference>
<evidence type="ECO:0000256" key="6">
    <source>
        <dbReference type="ARBA" id="ARBA00012379"/>
    </source>
</evidence>
<feature type="compositionally biased region" description="Basic and acidic residues" evidence="11">
    <location>
        <begin position="434"/>
        <end position="445"/>
    </location>
</feature>
<keyword evidence="14" id="KW-1185">Reference proteome</keyword>
<reference evidence="14" key="1">
    <citation type="journal article" date="2017" name="bioRxiv">
        <title>Conservation of a gene cluster reveals novel cercosporin biosynthetic mechanisms and extends production to the genus Colletotrichum.</title>
        <authorList>
            <person name="de Jonge R."/>
            <person name="Ebert M.K."/>
            <person name="Huitt-Roehl C.R."/>
            <person name="Pal P."/>
            <person name="Suttle J.C."/>
            <person name="Spanner R.E."/>
            <person name="Neubauer J.D."/>
            <person name="Jurick W.M.II."/>
            <person name="Stott K.A."/>
            <person name="Secor G.A."/>
            <person name="Thomma B.P.H.J."/>
            <person name="Van de Peer Y."/>
            <person name="Townsend C.A."/>
            <person name="Bolton M.D."/>
        </authorList>
    </citation>
    <scope>NUCLEOTIDE SEQUENCE [LARGE SCALE GENOMIC DNA]</scope>
    <source>
        <strain evidence="14">CBS538.71</strain>
    </source>
</reference>
<evidence type="ECO:0000256" key="8">
    <source>
        <dbReference type="ARBA" id="ARBA00022842"/>
    </source>
</evidence>
<evidence type="ECO:0000256" key="11">
    <source>
        <dbReference type="SAM" id="MobiDB-lite"/>
    </source>
</evidence>
<name>A0A2S6CFL4_9PEZI</name>
<evidence type="ECO:0000256" key="5">
    <source>
        <dbReference type="ARBA" id="ARBA00011233"/>
    </source>
</evidence>
<dbReference type="OrthoDB" id="5365739at2759"/>
<evidence type="ECO:0000259" key="12">
    <source>
        <dbReference type="Pfam" id="PF00692"/>
    </source>
</evidence>
<evidence type="ECO:0000313" key="13">
    <source>
        <dbReference type="EMBL" id="PPJ58473.1"/>
    </source>
</evidence>
<dbReference type="UniPathway" id="UPA00610">
    <property type="reaction ID" value="UER00666"/>
</dbReference>
<keyword evidence="9" id="KW-0546">Nucleotide metabolism</keyword>
<protein>
    <recommendedName>
        <fullName evidence="6">dUTP diphosphatase</fullName>
        <ecNumber evidence="6">3.6.1.23</ecNumber>
    </recommendedName>
</protein>
<keyword evidence="7" id="KW-0378">Hydrolase</keyword>
<accession>A0A2S6CFL4</accession>
<feature type="region of interest" description="Disordered" evidence="11">
    <location>
        <begin position="1"/>
        <end position="90"/>
    </location>
</feature>
<dbReference type="EMBL" id="PNEN01000455">
    <property type="protein sequence ID" value="PPJ58473.1"/>
    <property type="molecule type" value="Genomic_DNA"/>
</dbReference>
<dbReference type="EC" id="3.6.1.23" evidence="6"/>
<dbReference type="PANTHER" id="PTHR11241:SF0">
    <property type="entry name" value="DEOXYURIDINE 5'-TRIPHOSPHATE NUCLEOTIDOHYDROLASE"/>
    <property type="match status" value="1"/>
</dbReference>
<dbReference type="Proteomes" id="UP000237631">
    <property type="component" value="Unassembled WGS sequence"/>
</dbReference>
<dbReference type="AlphaFoldDB" id="A0A2S6CFL4"/>
<evidence type="ECO:0000256" key="1">
    <source>
        <dbReference type="ARBA" id="ARBA00001946"/>
    </source>
</evidence>
<dbReference type="CDD" id="cd07557">
    <property type="entry name" value="trimeric_dUTPase"/>
    <property type="match status" value="1"/>
</dbReference>
<dbReference type="GO" id="GO:0000287">
    <property type="term" value="F:magnesium ion binding"/>
    <property type="evidence" value="ECO:0007669"/>
    <property type="project" value="InterPro"/>
</dbReference>
<dbReference type="Pfam" id="PF00692">
    <property type="entry name" value="dUTPase"/>
    <property type="match status" value="1"/>
</dbReference>
<evidence type="ECO:0000256" key="9">
    <source>
        <dbReference type="ARBA" id="ARBA00023080"/>
    </source>
</evidence>
<comment type="pathway">
    <text evidence="3">Pyrimidine metabolism; dUMP biosynthesis; dUMP from dCTP (dUTP route): step 2/2.</text>
</comment>
<evidence type="ECO:0000256" key="7">
    <source>
        <dbReference type="ARBA" id="ARBA00022801"/>
    </source>
</evidence>
<dbReference type="NCBIfam" id="TIGR00576">
    <property type="entry name" value="dut"/>
    <property type="match status" value="1"/>
</dbReference>
<feature type="compositionally biased region" description="Basic and acidic residues" evidence="11">
    <location>
        <begin position="1"/>
        <end position="11"/>
    </location>
</feature>
<comment type="similarity">
    <text evidence="4">Belongs to the dUTPase family.</text>
</comment>
<dbReference type="GO" id="GO:0004170">
    <property type="term" value="F:dUTP diphosphatase activity"/>
    <property type="evidence" value="ECO:0007669"/>
    <property type="project" value="UniProtKB-EC"/>
</dbReference>